<protein>
    <recommendedName>
        <fullName evidence="1">DM13 domain-containing protein</fullName>
    </recommendedName>
</protein>
<dbReference type="InterPro" id="IPR019545">
    <property type="entry name" value="DM13_domain"/>
</dbReference>
<dbReference type="EMBL" id="CP020472">
    <property type="protein sequence ID" value="ARD23283.1"/>
    <property type="molecule type" value="Genomic_DNA"/>
</dbReference>
<evidence type="ECO:0000313" key="3">
    <source>
        <dbReference type="Proteomes" id="UP000191820"/>
    </source>
</evidence>
<gene>
    <name evidence="2" type="ORF">SJ2017_3006</name>
</gene>
<feature type="domain" description="DM13" evidence="1">
    <location>
        <begin position="64"/>
        <end position="169"/>
    </location>
</feature>
<dbReference type="Proteomes" id="UP000191820">
    <property type="component" value="Chromosome"/>
</dbReference>
<dbReference type="PROSITE" id="PS51549">
    <property type="entry name" value="DM13"/>
    <property type="match status" value="1"/>
</dbReference>
<dbReference type="Pfam" id="PF10517">
    <property type="entry name" value="DM13"/>
    <property type="match status" value="1"/>
</dbReference>
<organism evidence="2 3">
    <name type="scientific">Shewanella japonica</name>
    <dbReference type="NCBI Taxonomy" id="93973"/>
    <lineage>
        <taxon>Bacteria</taxon>
        <taxon>Pseudomonadati</taxon>
        <taxon>Pseudomonadota</taxon>
        <taxon>Gammaproteobacteria</taxon>
        <taxon>Alteromonadales</taxon>
        <taxon>Shewanellaceae</taxon>
        <taxon>Shewanella</taxon>
    </lineage>
</organism>
<keyword evidence="3" id="KW-1185">Reference proteome</keyword>
<reference evidence="2 3" key="1">
    <citation type="submission" date="2017-03" db="EMBL/GenBank/DDBJ databases">
        <title>Genome sequencing of Shewanella japonica KCTC 22435.</title>
        <authorList>
            <person name="Kim K.M."/>
        </authorList>
    </citation>
    <scope>NUCLEOTIDE SEQUENCE [LARGE SCALE GENOMIC DNA]</scope>
    <source>
        <strain evidence="2 3">KCTC 22435</strain>
    </source>
</reference>
<evidence type="ECO:0000259" key="1">
    <source>
        <dbReference type="PROSITE" id="PS51549"/>
    </source>
</evidence>
<sequence length="169" mass="18501">MLVPGVKNGINMKKRTLAALLASHTLALAIGFGGGIYALPILTAPDAPSSEKVASLDTQQRYTAEFTRDLKDSDALHWGEGTVMIGDDYITLNGKLSPGPDFKVYLAKEFVETEADFNRLKSSMVQVADVKTFDNFLVPITKDIDVGDYNTVIIWCESFGQFITAAQYQ</sequence>
<name>A0ABM6JP19_9GAMM</name>
<evidence type="ECO:0000313" key="2">
    <source>
        <dbReference type="EMBL" id="ARD23283.1"/>
    </source>
</evidence>
<accession>A0ABM6JP19</accession>
<proteinExistence type="predicted"/>